<evidence type="ECO:0000313" key="2">
    <source>
        <dbReference type="Proteomes" id="UP000023152"/>
    </source>
</evidence>
<protein>
    <submittedName>
        <fullName evidence="1">Uncharacterized protein</fullName>
    </submittedName>
</protein>
<organism evidence="1 2">
    <name type="scientific">Reticulomyxa filosa</name>
    <dbReference type="NCBI Taxonomy" id="46433"/>
    <lineage>
        <taxon>Eukaryota</taxon>
        <taxon>Sar</taxon>
        <taxon>Rhizaria</taxon>
        <taxon>Retaria</taxon>
        <taxon>Foraminifera</taxon>
        <taxon>Monothalamids</taxon>
        <taxon>Reticulomyxidae</taxon>
        <taxon>Reticulomyxa</taxon>
    </lineage>
</organism>
<name>X6NF69_RETFI</name>
<dbReference type="EMBL" id="ASPP01009084">
    <property type="protein sequence ID" value="ETO24646.1"/>
    <property type="molecule type" value="Genomic_DNA"/>
</dbReference>
<accession>X6NF69</accession>
<keyword evidence="2" id="KW-1185">Reference proteome</keyword>
<gene>
    <name evidence="1" type="ORF">RFI_12511</name>
</gene>
<feature type="non-terminal residue" evidence="1">
    <location>
        <position position="307"/>
    </location>
</feature>
<proteinExistence type="predicted"/>
<reference evidence="1 2" key="1">
    <citation type="journal article" date="2013" name="Curr. Biol.">
        <title>The Genome of the Foraminiferan Reticulomyxa filosa.</title>
        <authorList>
            <person name="Glockner G."/>
            <person name="Hulsmann N."/>
            <person name="Schleicher M."/>
            <person name="Noegel A.A."/>
            <person name="Eichinger L."/>
            <person name="Gallinger C."/>
            <person name="Pawlowski J."/>
            <person name="Sierra R."/>
            <person name="Euteneuer U."/>
            <person name="Pillet L."/>
            <person name="Moustafa A."/>
            <person name="Platzer M."/>
            <person name="Groth M."/>
            <person name="Szafranski K."/>
            <person name="Schliwa M."/>
        </authorList>
    </citation>
    <scope>NUCLEOTIDE SEQUENCE [LARGE SCALE GENOMIC DNA]</scope>
</reference>
<dbReference type="Proteomes" id="UP000023152">
    <property type="component" value="Unassembled WGS sequence"/>
</dbReference>
<sequence>MNTTNDKHGMQLDGIEYQEYPNKMNDIDHEAVHFEYPNSRDLALRIHVIGLCEGVWIAKDQIDQILHVFASDLRRILSAMQFWLNSKQTFDYHSNCKWKCLLPSEKTNTSLENNDHDKVECNVPTSCVSETKEAKFGANRHSILERMAGINAATCGQTINCVDDDVDDCCIHALSKEWNDAESVCHSHWCAMEHGHESWLQNMTWNSFPRLFHSPNGCPDDKDWVHDLPFQIASDTIRMILEKIIPPDHGHDRPTAMSNRIASHSSQIVTVPSARSQSTQWLEHWMLVVDNHCCHDILSQPHGHTGT</sequence>
<comment type="caution">
    <text evidence="1">The sequence shown here is derived from an EMBL/GenBank/DDBJ whole genome shotgun (WGS) entry which is preliminary data.</text>
</comment>
<evidence type="ECO:0000313" key="1">
    <source>
        <dbReference type="EMBL" id="ETO24646.1"/>
    </source>
</evidence>
<dbReference type="AlphaFoldDB" id="X6NF69"/>